<organism evidence="1 2">
    <name type="scientific">Aspergillus ochraceoroseus IBT 24754</name>
    <dbReference type="NCBI Taxonomy" id="1392256"/>
    <lineage>
        <taxon>Eukaryota</taxon>
        <taxon>Fungi</taxon>
        <taxon>Dikarya</taxon>
        <taxon>Ascomycota</taxon>
        <taxon>Pezizomycotina</taxon>
        <taxon>Eurotiomycetes</taxon>
        <taxon>Eurotiomycetidae</taxon>
        <taxon>Eurotiales</taxon>
        <taxon>Aspergillaceae</taxon>
        <taxon>Aspergillus</taxon>
        <taxon>Aspergillus subgen. Nidulantes</taxon>
    </lineage>
</organism>
<dbReference type="Proteomes" id="UP000244073">
    <property type="component" value="Unassembled WGS sequence"/>
</dbReference>
<sequence length="67" mass="8173">MGFIYQIPREVKRRFVRRHIHIYQAVRQAHWLAGIQQHRQHRQLHQPRQHSSSLRCSCLISLSSLYK</sequence>
<dbReference type="VEuPathDB" id="FungiDB:P175DRAFT_0314776"/>
<proteinExistence type="predicted"/>
<protein>
    <submittedName>
        <fullName evidence="1">Uncharacterized protein</fullName>
    </submittedName>
</protein>
<dbReference type="RefSeq" id="XP_040749895.1">
    <property type="nucleotide sequence ID" value="XM_040892836.1"/>
</dbReference>
<name>A0A2T5LQE9_9EURO</name>
<accession>A0A2T5LQE9</accession>
<evidence type="ECO:0000313" key="1">
    <source>
        <dbReference type="EMBL" id="PTU18503.1"/>
    </source>
</evidence>
<dbReference type="EMBL" id="MSFN02000007">
    <property type="protein sequence ID" value="PTU18503.1"/>
    <property type="molecule type" value="Genomic_DNA"/>
</dbReference>
<dbReference type="AlphaFoldDB" id="A0A2T5LQE9"/>
<dbReference type="GeneID" id="63809718"/>
<gene>
    <name evidence="1" type="ORF">P175DRAFT_0314776</name>
</gene>
<reference evidence="1 2" key="1">
    <citation type="journal article" date="2018" name="Proc. Natl. Acad. Sci. U.S.A.">
        <title>Linking secondary metabolites to gene clusters through genome sequencing of six diverse Aspergillus species.</title>
        <authorList>
            <person name="Kaerboelling I."/>
            <person name="Vesth T.C."/>
            <person name="Frisvad J.C."/>
            <person name="Nybo J.L."/>
            <person name="Theobald S."/>
            <person name="Kuo A."/>
            <person name="Bowyer P."/>
            <person name="Matsuda Y."/>
            <person name="Mondo S."/>
            <person name="Lyhne E.K."/>
            <person name="Kogle M.E."/>
            <person name="Clum A."/>
            <person name="Lipzen A."/>
            <person name="Salamov A."/>
            <person name="Ngan C.Y."/>
            <person name="Daum C."/>
            <person name="Chiniquy J."/>
            <person name="Barry K."/>
            <person name="LaButti K."/>
            <person name="Haridas S."/>
            <person name="Simmons B.A."/>
            <person name="Magnuson J.K."/>
            <person name="Mortensen U.H."/>
            <person name="Larsen T.O."/>
            <person name="Grigoriev I.V."/>
            <person name="Baker S.E."/>
            <person name="Andersen M.R."/>
        </authorList>
    </citation>
    <scope>NUCLEOTIDE SEQUENCE [LARGE SCALE GENOMIC DNA]</scope>
    <source>
        <strain evidence="1 2">IBT 24754</strain>
    </source>
</reference>
<comment type="caution">
    <text evidence="1">The sequence shown here is derived from an EMBL/GenBank/DDBJ whole genome shotgun (WGS) entry which is preliminary data.</text>
</comment>
<evidence type="ECO:0000313" key="2">
    <source>
        <dbReference type="Proteomes" id="UP000244073"/>
    </source>
</evidence>